<feature type="domain" description="RNA polymerase sigma-70 region 2" evidence="5">
    <location>
        <begin position="14"/>
        <end position="76"/>
    </location>
</feature>
<dbReference type="Pfam" id="PF08281">
    <property type="entry name" value="Sigma70_r4_2"/>
    <property type="match status" value="1"/>
</dbReference>
<reference evidence="7 8" key="1">
    <citation type="submission" date="2016-10" db="EMBL/GenBank/DDBJ databases">
        <title>Draft Genome sequence of Roseomonas sp. strain M3.</title>
        <authorList>
            <person name="Subhash Y."/>
            <person name="Lee S."/>
        </authorList>
    </citation>
    <scope>NUCLEOTIDE SEQUENCE [LARGE SCALE GENOMIC DNA]</scope>
    <source>
        <strain evidence="7 8">M3</strain>
    </source>
</reference>
<dbReference type="SUPFAM" id="SSF88659">
    <property type="entry name" value="Sigma3 and sigma4 domains of RNA polymerase sigma factors"/>
    <property type="match status" value="1"/>
</dbReference>
<gene>
    <name evidence="7" type="ORF">BKE38_19340</name>
</gene>
<comment type="caution">
    <text evidence="7">The sequence shown here is derived from an EMBL/GenBank/DDBJ whole genome shotgun (WGS) entry which is preliminary data.</text>
</comment>
<protein>
    <recommendedName>
        <fullName evidence="9">RNA polymerase subunit sigma-70</fullName>
    </recommendedName>
</protein>
<accession>A0A1V2H0G3</accession>
<dbReference type="InterPro" id="IPR013249">
    <property type="entry name" value="RNA_pol_sigma70_r4_t2"/>
</dbReference>
<dbReference type="NCBIfam" id="TIGR02937">
    <property type="entry name" value="sigma70-ECF"/>
    <property type="match status" value="1"/>
</dbReference>
<evidence type="ECO:0000313" key="8">
    <source>
        <dbReference type="Proteomes" id="UP000188879"/>
    </source>
</evidence>
<evidence type="ECO:0000256" key="1">
    <source>
        <dbReference type="ARBA" id="ARBA00010641"/>
    </source>
</evidence>
<evidence type="ECO:0000259" key="5">
    <source>
        <dbReference type="Pfam" id="PF04542"/>
    </source>
</evidence>
<dbReference type="GO" id="GO:0016987">
    <property type="term" value="F:sigma factor activity"/>
    <property type="evidence" value="ECO:0007669"/>
    <property type="project" value="UniProtKB-KW"/>
</dbReference>
<dbReference type="Gene3D" id="1.10.10.10">
    <property type="entry name" value="Winged helix-like DNA-binding domain superfamily/Winged helix DNA-binding domain"/>
    <property type="match status" value="1"/>
</dbReference>
<evidence type="ECO:0008006" key="9">
    <source>
        <dbReference type="Google" id="ProtNLM"/>
    </source>
</evidence>
<dbReference type="InterPro" id="IPR014284">
    <property type="entry name" value="RNA_pol_sigma-70_dom"/>
</dbReference>
<dbReference type="SUPFAM" id="SSF88946">
    <property type="entry name" value="Sigma2 domain of RNA polymerase sigma factors"/>
    <property type="match status" value="1"/>
</dbReference>
<dbReference type="PANTHER" id="PTHR43133">
    <property type="entry name" value="RNA POLYMERASE ECF-TYPE SIGMA FACTO"/>
    <property type="match status" value="1"/>
</dbReference>
<proteinExistence type="inferred from homology"/>
<evidence type="ECO:0000256" key="3">
    <source>
        <dbReference type="ARBA" id="ARBA00023082"/>
    </source>
</evidence>
<dbReference type="RefSeq" id="WP_076958950.1">
    <property type="nucleotide sequence ID" value="NZ_MLCO01000203.1"/>
</dbReference>
<dbReference type="PANTHER" id="PTHR43133:SF63">
    <property type="entry name" value="RNA POLYMERASE SIGMA FACTOR FECI-RELATED"/>
    <property type="match status" value="1"/>
</dbReference>
<keyword evidence="2" id="KW-0805">Transcription regulation</keyword>
<dbReference type="EMBL" id="MLCO01000203">
    <property type="protein sequence ID" value="ONG50123.1"/>
    <property type="molecule type" value="Genomic_DNA"/>
</dbReference>
<keyword evidence="3" id="KW-0731">Sigma factor</keyword>
<evidence type="ECO:0000313" key="7">
    <source>
        <dbReference type="EMBL" id="ONG50123.1"/>
    </source>
</evidence>
<evidence type="ECO:0000259" key="6">
    <source>
        <dbReference type="Pfam" id="PF08281"/>
    </source>
</evidence>
<keyword evidence="8" id="KW-1185">Reference proteome</keyword>
<dbReference type="GO" id="GO:0006352">
    <property type="term" value="P:DNA-templated transcription initiation"/>
    <property type="evidence" value="ECO:0007669"/>
    <property type="project" value="InterPro"/>
</dbReference>
<dbReference type="OrthoDB" id="9794372at2"/>
<dbReference type="AlphaFoldDB" id="A0A1V2H0G3"/>
<dbReference type="Pfam" id="PF04542">
    <property type="entry name" value="Sigma70_r2"/>
    <property type="match status" value="1"/>
</dbReference>
<dbReference type="InterPro" id="IPR013325">
    <property type="entry name" value="RNA_pol_sigma_r2"/>
</dbReference>
<dbReference type="InterPro" id="IPR039425">
    <property type="entry name" value="RNA_pol_sigma-70-like"/>
</dbReference>
<dbReference type="InterPro" id="IPR007627">
    <property type="entry name" value="RNA_pol_sigma70_r2"/>
</dbReference>
<keyword evidence="4" id="KW-0804">Transcription</keyword>
<organism evidence="7 8">
    <name type="scientific">Teichococcus deserti</name>
    <dbReference type="NCBI Taxonomy" id="1817963"/>
    <lineage>
        <taxon>Bacteria</taxon>
        <taxon>Pseudomonadati</taxon>
        <taxon>Pseudomonadota</taxon>
        <taxon>Alphaproteobacteria</taxon>
        <taxon>Acetobacterales</taxon>
        <taxon>Roseomonadaceae</taxon>
        <taxon>Roseomonas</taxon>
    </lineage>
</organism>
<comment type="similarity">
    <text evidence="1">Belongs to the sigma-70 factor family. ECF subfamily.</text>
</comment>
<dbReference type="GO" id="GO:0003677">
    <property type="term" value="F:DNA binding"/>
    <property type="evidence" value="ECO:0007669"/>
    <property type="project" value="InterPro"/>
</dbReference>
<sequence length="166" mass="18628">MSQDHLLIEAFLGHRPALLKAAFAVLRDRNRAEDVLQDAYLRLCSAPPLARVEQPLCYLFRMTRNLAIDAARHLSREGRLREGLAPPPAIPSPEDEAAGRDRLRRLEAALAELPDRTRLVFEMSRIGGYTVDHVAATLGISPRLVHLHLRDAMTHCRGRVFPAGER</sequence>
<feature type="domain" description="RNA polymerase sigma factor 70 region 4 type 2" evidence="6">
    <location>
        <begin position="104"/>
        <end position="156"/>
    </location>
</feature>
<name>A0A1V2H0G3_9PROT</name>
<dbReference type="Proteomes" id="UP000188879">
    <property type="component" value="Unassembled WGS sequence"/>
</dbReference>
<dbReference type="InterPro" id="IPR036388">
    <property type="entry name" value="WH-like_DNA-bd_sf"/>
</dbReference>
<dbReference type="InterPro" id="IPR013324">
    <property type="entry name" value="RNA_pol_sigma_r3/r4-like"/>
</dbReference>
<evidence type="ECO:0000256" key="4">
    <source>
        <dbReference type="ARBA" id="ARBA00023163"/>
    </source>
</evidence>
<evidence type="ECO:0000256" key="2">
    <source>
        <dbReference type="ARBA" id="ARBA00023015"/>
    </source>
</evidence>
<dbReference type="Gene3D" id="1.10.1740.10">
    <property type="match status" value="1"/>
</dbReference>